<dbReference type="Gene3D" id="1.10.10.410">
    <property type="match status" value="1"/>
</dbReference>
<sequence length="148" mass="16089">MDFNAKIMEDLKAAMKAKDKTRLAVIRSIKSALMNAKIKKNEALTPDDELAVVASELKQRQDSLVEFENAGRQDLADQLKAEIAIVKEYLPAALSDEDLAKIVDDTISEVGASSMKDMGNVMKALMPKVKGRADGAKVNQLVKAALSK</sequence>
<reference evidence="2" key="1">
    <citation type="journal article" date="2019" name="Int. J. Syst. Evol. Microbiol.">
        <title>The Global Catalogue of Microorganisms (GCM) 10K type strain sequencing project: providing services to taxonomists for standard genome sequencing and annotation.</title>
        <authorList>
            <consortium name="The Broad Institute Genomics Platform"/>
            <consortium name="The Broad Institute Genome Sequencing Center for Infectious Disease"/>
            <person name="Wu L."/>
            <person name="Ma J."/>
        </authorList>
    </citation>
    <scope>NUCLEOTIDE SEQUENCE [LARGE SCALE GENOMIC DNA]</scope>
    <source>
        <strain evidence="2">CCM 8937</strain>
    </source>
</reference>
<name>A0ABW4BNM7_9LACO</name>
<gene>
    <name evidence="1" type="ORF">ACFQ4R_09660</name>
</gene>
<dbReference type="InterPro" id="IPR019004">
    <property type="entry name" value="YqeY/Aim41"/>
</dbReference>
<keyword evidence="2" id="KW-1185">Reference proteome</keyword>
<dbReference type="InterPro" id="IPR042184">
    <property type="entry name" value="YqeY/Aim41_N"/>
</dbReference>
<dbReference type="InterPro" id="IPR003789">
    <property type="entry name" value="Asn/Gln_tRNA_amidoTrase-B-like"/>
</dbReference>
<dbReference type="PANTHER" id="PTHR28055">
    <property type="entry name" value="ALTERED INHERITANCE OF MITOCHONDRIA PROTEIN 41, MITOCHONDRIAL"/>
    <property type="match status" value="1"/>
</dbReference>
<evidence type="ECO:0000313" key="1">
    <source>
        <dbReference type="EMBL" id="MFD1411849.1"/>
    </source>
</evidence>
<protein>
    <submittedName>
        <fullName evidence="1">GatB/YqeY domain-containing protein</fullName>
    </submittedName>
</protein>
<dbReference type="RefSeq" id="WP_125649762.1">
    <property type="nucleotide sequence ID" value="NZ_JBHTOH010000089.1"/>
</dbReference>
<organism evidence="1 2">
    <name type="scientific">Lapidilactobacillus gannanensis</name>
    <dbReference type="NCBI Taxonomy" id="2486002"/>
    <lineage>
        <taxon>Bacteria</taxon>
        <taxon>Bacillati</taxon>
        <taxon>Bacillota</taxon>
        <taxon>Bacilli</taxon>
        <taxon>Lactobacillales</taxon>
        <taxon>Lactobacillaceae</taxon>
        <taxon>Lapidilactobacillus</taxon>
    </lineage>
</organism>
<accession>A0ABW4BNM7</accession>
<dbReference type="Gene3D" id="1.10.1510.10">
    <property type="entry name" value="Uncharacterised protein YqeY/AIM41 PF09424, N-terminal domain"/>
    <property type="match status" value="1"/>
</dbReference>
<dbReference type="EMBL" id="JBHTOH010000089">
    <property type="protein sequence ID" value="MFD1411849.1"/>
    <property type="molecule type" value="Genomic_DNA"/>
</dbReference>
<dbReference type="SUPFAM" id="SSF89095">
    <property type="entry name" value="GatB/YqeY motif"/>
    <property type="match status" value="1"/>
</dbReference>
<dbReference type="PANTHER" id="PTHR28055:SF1">
    <property type="entry name" value="ALTERED INHERITANCE OF MITOCHONDRIA PROTEIN 41, MITOCHONDRIAL"/>
    <property type="match status" value="1"/>
</dbReference>
<proteinExistence type="predicted"/>
<dbReference type="InterPro" id="IPR023168">
    <property type="entry name" value="GatB_Yqey_C_2"/>
</dbReference>
<evidence type="ECO:0000313" key="2">
    <source>
        <dbReference type="Proteomes" id="UP001597191"/>
    </source>
</evidence>
<comment type="caution">
    <text evidence="1">The sequence shown here is derived from an EMBL/GenBank/DDBJ whole genome shotgun (WGS) entry which is preliminary data.</text>
</comment>
<dbReference type="Proteomes" id="UP001597191">
    <property type="component" value="Unassembled WGS sequence"/>
</dbReference>
<dbReference type="Pfam" id="PF09424">
    <property type="entry name" value="YqeY"/>
    <property type="match status" value="1"/>
</dbReference>